<dbReference type="PANTHER" id="PTHR36439:SF1">
    <property type="entry name" value="DUF1697 DOMAIN-CONTAINING PROTEIN"/>
    <property type="match status" value="1"/>
</dbReference>
<reference evidence="1 2" key="1">
    <citation type="submission" date="2023-12" db="EMBL/GenBank/DDBJ databases">
        <title>Gut-associated functions are favored during microbiome assembly across C. elegans life.</title>
        <authorList>
            <person name="Zimmermann J."/>
        </authorList>
    </citation>
    <scope>NUCLEOTIDE SEQUENCE [LARGE SCALE GENOMIC DNA]</scope>
    <source>
        <strain evidence="1 2">JUb134</strain>
    </source>
</reference>
<dbReference type="Proteomes" id="UP001380365">
    <property type="component" value="Unassembled WGS sequence"/>
</dbReference>
<proteinExistence type="predicted"/>
<organism evidence="1 2">
    <name type="scientific">Sphingomonas molluscorum</name>
    <dbReference type="NCBI Taxonomy" id="418184"/>
    <lineage>
        <taxon>Bacteria</taxon>
        <taxon>Pseudomonadati</taxon>
        <taxon>Pseudomonadota</taxon>
        <taxon>Alphaproteobacteria</taxon>
        <taxon>Sphingomonadales</taxon>
        <taxon>Sphingomonadaceae</taxon>
        <taxon>Sphingomonas</taxon>
    </lineage>
</organism>
<protein>
    <submittedName>
        <fullName evidence="1">DUF1697 domain-containing protein</fullName>
    </submittedName>
</protein>
<sequence length="174" mass="18750">MPSHIALLRGINVGGHRRVPMAELRMVAQEIGFRDARTHVASGNLVFASDVPARGAEAVLEQALERRFGFAVDVIARSATEWRAYLVDHPFAAEGEGEPNLVMLCIGKQAATLADAAALRSRAAARERVELRGDALWLYFGDGAGRSKMGLGPGAGIWTTRNLRTVRTIAGMLD</sequence>
<dbReference type="PANTHER" id="PTHR36439">
    <property type="entry name" value="BLL4334 PROTEIN"/>
    <property type="match status" value="1"/>
</dbReference>
<dbReference type="Pfam" id="PF08002">
    <property type="entry name" value="DUF1697"/>
    <property type="match status" value="1"/>
</dbReference>
<name>A0ABU8Q2U5_9SPHN</name>
<dbReference type="PIRSF" id="PIRSF008502">
    <property type="entry name" value="UCP008502"/>
    <property type="match status" value="1"/>
</dbReference>
<dbReference type="RefSeq" id="WP_132882579.1">
    <property type="nucleotide sequence ID" value="NZ_JBBGZA010000001.1"/>
</dbReference>
<keyword evidence="2" id="KW-1185">Reference proteome</keyword>
<comment type="caution">
    <text evidence="1">The sequence shown here is derived from an EMBL/GenBank/DDBJ whole genome shotgun (WGS) entry which is preliminary data.</text>
</comment>
<accession>A0ABU8Q2U5</accession>
<evidence type="ECO:0000313" key="1">
    <source>
        <dbReference type="EMBL" id="MEJ5094057.1"/>
    </source>
</evidence>
<gene>
    <name evidence="1" type="ORF">WH159_05835</name>
</gene>
<evidence type="ECO:0000313" key="2">
    <source>
        <dbReference type="Proteomes" id="UP001380365"/>
    </source>
</evidence>
<dbReference type="SUPFAM" id="SSF160379">
    <property type="entry name" value="SP0830-like"/>
    <property type="match status" value="1"/>
</dbReference>
<dbReference type="Gene3D" id="3.30.70.1280">
    <property type="entry name" value="SP0830-like domains"/>
    <property type="match status" value="1"/>
</dbReference>
<dbReference type="EMBL" id="JBBGZA010000001">
    <property type="protein sequence ID" value="MEJ5094057.1"/>
    <property type="molecule type" value="Genomic_DNA"/>
</dbReference>
<dbReference type="InterPro" id="IPR012545">
    <property type="entry name" value="DUF1697"/>
</dbReference>